<evidence type="ECO:0000313" key="2">
    <source>
        <dbReference type="EMBL" id="RRT59907.1"/>
    </source>
</evidence>
<name>A0A426Z7E5_ENSVE</name>
<dbReference type="Proteomes" id="UP000287651">
    <property type="component" value="Unassembled WGS sequence"/>
</dbReference>
<comment type="caution">
    <text evidence="2">The sequence shown here is derived from an EMBL/GenBank/DDBJ whole genome shotgun (WGS) entry which is preliminary data.</text>
</comment>
<protein>
    <submittedName>
        <fullName evidence="2">Uncharacterized protein</fullName>
    </submittedName>
</protein>
<dbReference type="AlphaFoldDB" id="A0A426Z7E5"/>
<evidence type="ECO:0000256" key="1">
    <source>
        <dbReference type="SAM" id="MobiDB-lite"/>
    </source>
</evidence>
<gene>
    <name evidence="2" type="ORF">B296_00021616</name>
</gene>
<accession>A0A426Z7E5</accession>
<dbReference type="EMBL" id="AMZH03008015">
    <property type="protein sequence ID" value="RRT59907.1"/>
    <property type="molecule type" value="Genomic_DNA"/>
</dbReference>
<evidence type="ECO:0000313" key="3">
    <source>
        <dbReference type="Proteomes" id="UP000287651"/>
    </source>
</evidence>
<feature type="region of interest" description="Disordered" evidence="1">
    <location>
        <begin position="138"/>
        <end position="194"/>
    </location>
</feature>
<sequence>MPLGAADGCYERGRATARGETKGEEEEDNVDVDALYLCRYHSLVQRHCRCRCRTTKGPLDICVSVDVEPMQMPNKPYAALHVALHLQQQKGRSTSISALTPMQIASDLFVALHLHRELDSSSWLRSTPSALESNSLITAPSVDANAPARASQPSRPRAGPSAPPPPLGGGTDEALAGNAGRSLPSMVRASVPSPPFSLWKNTLRGYRGRSGRVEVNLSPSMRTRK</sequence>
<reference evidence="2 3" key="1">
    <citation type="journal article" date="2014" name="Agronomy (Basel)">
        <title>A Draft Genome Sequence for Ensete ventricosum, the Drought-Tolerant Tree Against Hunger.</title>
        <authorList>
            <person name="Harrison J."/>
            <person name="Moore K.A."/>
            <person name="Paszkiewicz K."/>
            <person name="Jones T."/>
            <person name="Grant M."/>
            <person name="Ambacheew D."/>
            <person name="Muzemil S."/>
            <person name="Studholme D.J."/>
        </authorList>
    </citation>
    <scope>NUCLEOTIDE SEQUENCE [LARGE SCALE GENOMIC DNA]</scope>
</reference>
<proteinExistence type="predicted"/>
<organism evidence="2 3">
    <name type="scientific">Ensete ventricosum</name>
    <name type="common">Abyssinian banana</name>
    <name type="synonym">Musa ensete</name>
    <dbReference type="NCBI Taxonomy" id="4639"/>
    <lineage>
        <taxon>Eukaryota</taxon>
        <taxon>Viridiplantae</taxon>
        <taxon>Streptophyta</taxon>
        <taxon>Embryophyta</taxon>
        <taxon>Tracheophyta</taxon>
        <taxon>Spermatophyta</taxon>
        <taxon>Magnoliopsida</taxon>
        <taxon>Liliopsida</taxon>
        <taxon>Zingiberales</taxon>
        <taxon>Musaceae</taxon>
        <taxon>Ensete</taxon>
    </lineage>
</organism>
<feature type="compositionally biased region" description="Low complexity" evidence="1">
    <location>
        <begin position="144"/>
        <end position="160"/>
    </location>
</feature>